<evidence type="ECO:0000313" key="1">
    <source>
        <dbReference type="EMBL" id="CDW21931.1"/>
    </source>
</evidence>
<reference evidence="1" key="1">
    <citation type="submission" date="2014-05" db="EMBL/GenBank/DDBJ databases">
        <authorList>
            <person name="Chronopoulou M."/>
        </authorList>
    </citation>
    <scope>NUCLEOTIDE SEQUENCE</scope>
    <source>
        <tissue evidence="1">Whole organism</tissue>
    </source>
</reference>
<dbReference type="EMBL" id="HACA01004570">
    <property type="protein sequence ID" value="CDW21931.1"/>
    <property type="molecule type" value="Transcribed_RNA"/>
</dbReference>
<name>A0A0K2T8Z8_LEPSM</name>
<dbReference type="AlphaFoldDB" id="A0A0K2T8Z8"/>
<proteinExistence type="predicted"/>
<organism evidence="1">
    <name type="scientific">Lepeophtheirus salmonis</name>
    <name type="common">Salmon louse</name>
    <name type="synonym">Caligus salmonis</name>
    <dbReference type="NCBI Taxonomy" id="72036"/>
    <lineage>
        <taxon>Eukaryota</taxon>
        <taxon>Metazoa</taxon>
        <taxon>Ecdysozoa</taxon>
        <taxon>Arthropoda</taxon>
        <taxon>Crustacea</taxon>
        <taxon>Multicrustacea</taxon>
        <taxon>Hexanauplia</taxon>
        <taxon>Copepoda</taxon>
        <taxon>Siphonostomatoida</taxon>
        <taxon>Caligidae</taxon>
        <taxon>Lepeophtheirus</taxon>
    </lineage>
</organism>
<accession>A0A0K2T8Z8</accession>
<protein>
    <submittedName>
        <fullName evidence="1">Uncharacterized protein</fullName>
    </submittedName>
</protein>
<sequence length="100" mass="11798">MGCSVQNIRPKQWSCVSWRSTARRCLPSCVKPCEKIGQEAYYNVLRFTILPWLKDTYPEDNYMYPKMVHPQTHQPNTRSSAQTTWLIFGPRTCGRHFCRI</sequence>